<gene>
    <name evidence="2" type="ORF">OKJ99_40610</name>
</gene>
<protein>
    <recommendedName>
        <fullName evidence="4">Cellulase</fullName>
    </recommendedName>
</protein>
<proteinExistence type="predicted"/>
<feature type="compositionally biased region" description="Low complexity" evidence="1">
    <location>
        <begin position="117"/>
        <end position="134"/>
    </location>
</feature>
<name>A0ABU6FIN1_9ACTN</name>
<comment type="caution">
    <text evidence="2">The sequence shown here is derived from an EMBL/GenBank/DDBJ whole genome shotgun (WGS) entry which is preliminary data.</text>
</comment>
<evidence type="ECO:0000256" key="1">
    <source>
        <dbReference type="SAM" id="MobiDB-lite"/>
    </source>
</evidence>
<reference evidence="2 3" key="1">
    <citation type="submission" date="2022-10" db="EMBL/GenBank/DDBJ databases">
        <authorList>
            <person name="Xie J."/>
            <person name="Shen N."/>
        </authorList>
    </citation>
    <scope>NUCLEOTIDE SEQUENCE [LARGE SCALE GENOMIC DNA]</scope>
    <source>
        <strain evidence="2 3">YIM65594</strain>
    </source>
</reference>
<keyword evidence="3" id="KW-1185">Reference proteome</keyword>
<dbReference type="Proteomes" id="UP001354931">
    <property type="component" value="Unassembled WGS sequence"/>
</dbReference>
<evidence type="ECO:0008006" key="4">
    <source>
        <dbReference type="Google" id="ProtNLM"/>
    </source>
</evidence>
<dbReference type="EMBL" id="JAOZYC010000199">
    <property type="protein sequence ID" value="MEB8343803.1"/>
    <property type="molecule type" value="Genomic_DNA"/>
</dbReference>
<evidence type="ECO:0000313" key="3">
    <source>
        <dbReference type="Proteomes" id="UP001354931"/>
    </source>
</evidence>
<dbReference type="RefSeq" id="WP_326023536.1">
    <property type="nucleotide sequence ID" value="NZ_JAOZYC010000199.1"/>
</dbReference>
<feature type="region of interest" description="Disordered" evidence="1">
    <location>
        <begin position="84"/>
        <end position="163"/>
    </location>
</feature>
<sequence>MTPRTPPVRPADHAERPVEQRLREALAVRADSVTVRALRPARPPGPQLRRLPRLRDLGRRYALPVAGLATAAALAVGYVALAPESDPDRAPVPPAAPSSSTVPDRSPTPSPSPPAPSGSAVPSPATPSTSTPSASSPPPSSPSAEAPTATDPERPTAGASTPG</sequence>
<organism evidence="2 3">
    <name type="scientific">Streptomyces endophyticus</name>
    <dbReference type="NCBI Taxonomy" id="714166"/>
    <lineage>
        <taxon>Bacteria</taxon>
        <taxon>Bacillati</taxon>
        <taxon>Actinomycetota</taxon>
        <taxon>Actinomycetes</taxon>
        <taxon>Kitasatosporales</taxon>
        <taxon>Streptomycetaceae</taxon>
        <taxon>Streptomyces</taxon>
    </lineage>
</organism>
<feature type="compositionally biased region" description="Pro residues" evidence="1">
    <location>
        <begin position="106"/>
        <end position="116"/>
    </location>
</feature>
<accession>A0ABU6FIN1</accession>
<evidence type="ECO:0000313" key="2">
    <source>
        <dbReference type="EMBL" id="MEB8343803.1"/>
    </source>
</evidence>